<dbReference type="GO" id="GO:0003677">
    <property type="term" value="F:DNA binding"/>
    <property type="evidence" value="ECO:0007669"/>
    <property type="project" value="InterPro"/>
</dbReference>
<dbReference type="AlphaFoldDB" id="U4TTR6"/>
<name>U4TTR6_9LACO</name>
<sequence>MSVRSLNVVYVVKMGSVANVIDHFVDSIPTALLDRSEHQRGRPGYSPRTLFKVFLYEYAEGQPVTGRRLQYQIGNDTTLAWFFRNHYQIPSYRTLNRFRVSAAMDTFLPIALVALQQMLAAQNIIDNTVRYIDGTKIEASSDKYTFVWRRATDTANDRLNGKVRVLMHTLQLAGLRVPAGDENPLKALKCAQHQLLRVIKRLNRIIAKEGTIPGGSPNKRRRRKLKHYLHVIQTDYLPRKKKYLRYFALFGQRNSFSKTDHDATFMRLKEDPMKNGQLKPAYNLQIATNHRFILNYDICQRPTDQRTLIPFLNKMGGERITPRYLAADAGYGGQRNYAYVDAHHMMPLIPYTMYEKEMTRKYRHDPHKFINWNYHQKGNYYVDDHGIRFDFLYHGYRKDHETGFVRHYDYYQAKIVGEPEPYYWAQTRTGRPRRIAVNKTWETQKSQERLWLGNDPGKTVYAKRKDEVETAFGSIKSTLNFRRCHVRGLAHVSREVGLVILAYDLRKYAEWLEENEK</sequence>
<dbReference type="InterPro" id="IPR002559">
    <property type="entry name" value="Transposase_11"/>
</dbReference>
<evidence type="ECO:0008006" key="5">
    <source>
        <dbReference type="Google" id="ProtNLM"/>
    </source>
</evidence>
<dbReference type="Pfam" id="PF01609">
    <property type="entry name" value="DDE_Tnp_1"/>
    <property type="match status" value="1"/>
</dbReference>
<feature type="domain" description="Transposase InsH N-terminal" evidence="2">
    <location>
        <begin position="15"/>
        <end position="99"/>
    </location>
</feature>
<dbReference type="GO" id="GO:0006313">
    <property type="term" value="P:DNA transposition"/>
    <property type="evidence" value="ECO:0007669"/>
    <property type="project" value="InterPro"/>
</dbReference>
<dbReference type="HOGENOM" id="CLU_021293_0_1_9"/>
<evidence type="ECO:0000259" key="1">
    <source>
        <dbReference type="Pfam" id="PF01609"/>
    </source>
</evidence>
<keyword evidence="4" id="KW-1185">Reference proteome</keyword>
<dbReference type="EMBL" id="KI271588">
    <property type="protein sequence ID" value="ERL65288.1"/>
    <property type="molecule type" value="Genomic_DNA"/>
</dbReference>
<dbReference type="InterPro" id="IPR008490">
    <property type="entry name" value="Transposase_InsH_N"/>
</dbReference>
<dbReference type="eggNOG" id="COG3666">
    <property type="taxonomic scope" value="Bacteria"/>
</dbReference>
<organism evidence="3 4">
    <name type="scientific">Schleiferilactobacillus shenzhenensis LY-73</name>
    <dbReference type="NCBI Taxonomy" id="1231336"/>
    <lineage>
        <taxon>Bacteria</taxon>
        <taxon>Bacillati</taxon>
        <taxon>Bacillota</taxon>
        <taxon>Bacilli</taxon>
        <taxon>Lactobacillales</taxon>
        <taxon>Lactobacillaceae</taxon>
        <taxon>Schleiferilactobacillus</taxon>
    </lineage>
</organism>
<proteinExistence type="predicted"/>
<accession>U4TTR6</accession>
<dbReference type="PANTHER" id="PTHR33408">
    <property type="entry name" value="TRANSPOSASE"/>
    <property type="match status" value="1"/>
</dbReference>
<gene>
    <name evidence="3" type="ORF">L248_2963</name>
</gene>
<dbReference type="GO" id="GO:0004803">
    <property type="term" value="F:transposase activity"/>
    <property type="evidence" value="ECO:0007669"/>
    <property type="project" value="InterPro"/>
</dbReference>
<feature type="domain" description="Transposase IS4-like" evidence="1">
    <location>
        <begin position="258"/>
        <end position="504"/>
    </location>
</feature>
<dbReference type="Proteomes" id="UP000030647">
    <property type="component" value="Unassembled WGS sequence"/>
</dbReference>
<protein>
    <recommendedName>
        <fullName evidence="5">Transposase</fullName>
    </recommendedName>
</protein>
<reference evidence="4" key="1">
    <citation type="journal article" date="2013" name="Genome Announc.">
        <title>Whole-Genome Sequencing of Lactobacillus shenzhenensis Strain LY-73T.</title>
        <authorList>
            <person name="Lin Z."/>
            <person name="Liu Z."/>
            <person name="Yang R."/>
            <person name="Zou Y."/>
            <person name="Wan D."/>
            <person name="Chen J."/>
            <person name="Guo M."/>
            <person name="Zhao J."/>
            <person name="Fang C."/>
            <person name="Yang R."/>
            <person name="Liu F."/>
        </authorList>
    </citation>
    <scope>NUCLEOTIDE SEQUENCE [LARGE SCALE GENOMIC DNA]</scope>
    <source>
        <strain evidence="4">LY-73</strain>
    </source>
</reference>
<dbReference type="Pfam" id="PF05598">
    <property type="entry name" value="DUF772"/>
    <property type="match status" value="1"/>
</dbReference>
<dbReference type="PANTHER" id="PTHR33408:SF2">
    <property type="entry name" value="TRANSPOSASE DDE DOMAIN-CONTAINING PROTEIN"/>
    <property type="match status" value="1"/>
</dbReference>
<dbReference type="RefSeq" id="WP_022529548.1">
    <property type="nucleotide sequence ID" value="NZ_KI271588.1"/>
</dbReference>
<evidence type="ECO:0000259" key="2">
    <source>
        <dbReference type="Pfam" id="PF05598"/>
    </source>
</evidence>
<evidence type="ECO:0000313" key="3">
    <source>
        <dbReference type="EMBL" id="ERL65288.1"/>
    </source>
</evidence>
<evidence type="ECO:0000313" key="4">
    <source>
        <dbReference type="Proteomes" id="UP000030647"/>
    </source>
</evidence>